<evidence type="ECO:0000313" key="2">
    <source>
        <dbReference type="Proteomes" id="UP000196320"/>
    </source>
</evidence>
<dbReference type="EMBL" id="FUKO01000014">
    <property type="protein sequence ID" value="SJN25454.1"/>
    <property type="molecule type" value="Genomic_DNA"/>
</dbReference>
<sequence>MTTVVALTALGSVFAQQTGAYTVLAITAALIGVLAMSRSGTASTTSD</sequence>
<name>A0A1R4J0K4_9MICO</name>
<keyword evidence="2" id="KW-1185">Reference proteome</keyword>
<gene>
    <name evidence="1" type="ORF">FM104_04910</name>
</gene>
<evidence type="ECO:0000313" key="1">
    <source>
        <dbReference type="EMBL" id="SJN25454.1"/>
    </source>
</evidence>
<reference evidence="1 2" key="1">
    <citation type="submission" date="2017-02" db="EMBL/GenBank/DDBJ databases">
        <authorList>
            <person name="Peterson S.W."/>
        </authorList>
    </citation>
    <scope>NUCLEOTIDE SEQUENCE [LARGE SCALE GENOMIC DNA]</scope>
    <source>
        <strain evidence="1 2">B Mb 05.01</strain>
    </source>
</reference>
<protein>
    <submittedName>
        <fullName evidence="1">Uncharacterized protein</fullName>
    </submittedName>
</protein>
<accession>A0A1R4J0K4</accession>
<dbReference type="RefSeq" id="WP_179206676.1">
    <property type="nucleotide sequence ID" value="NZ_FUKO01000014.1"/>
</dbReference>
<proteinExistence type="predicted"/>
<dbReference type="Proteomes" id="UP000196320">
    <property type="component" value="Unassembled WGS sequence"/>
</dbReference>
<dbReference type="AlphaFoldDB" id="A0A1R4J0K4"/>
<organism evidence="1 2">
    <name type="scientific">Microbacterium esteraromaticum</name>
    <dbReference type="NCBI Taxonomy" id="57043"/>
    <lineage>
        <taxon>Bacteria</taxon>
        <taxon>Bacillati</taxon>
        <taxon>Actinomycetota</taxon>
        <taxon>Actinomycetes</taxon>
        <taxon>Micrococcales</taxon>
        <taxon>Microbacteriaceae</taxon>
        <taxon>Microbacterium</taxon>
    </lineage>
</organism>